<dbReference type="PANTHER" id="PTHR20854:SF4">
    <property type="entry name" value="INOSITOL-1-MONOPHOSPHATASE-RELATED"/>
    <property type="match status" value="1"/>
</dbReference>
<keyword evidence="8" id="KW-1185">Reference proteome</keyword>
<comment type="catalytic activity">
    <reaction evidence="1">
        <text>beta-D-fructose 1,6-bisphosphate + H2O = beta-D-fructose 6-phosphate + phosphate</text>
        <dbReference type="Rhea" id="RHEA:11064"/>
        <dbReference type="ChEBI" id="CHEBI:15377"/>
        <dbReference type="ChEBI" id="CHEBI:32966"/>
        <dbReference type="ChEBI" id="CHEBI:43474"/>
        <dbReference type="ChEBI" id="CHEBI:57634"/>
        <dbReference type="EC" id="3.1.3.11"/>
    </reaction>
</comment>
<evidence type="ECO:0000256" key="4">
    <source>
        <dbReference type="ARBA" id="ARBA00038103"/>
    </source>
</evidence>
<gene>
    <name evidence="7" type="ORF">ACFPFO_06445</name>
</gene>
<feature type="binding site" evidence="5">
    <location>
        <position position="105"/>
    </location>
    <ligand>
        <name>Mg(2+)</name>
        <dbReference type="ChEBI" id="CHEBI:18420"/>
        <label>1</label>
        <note>catalytic</note>
    </ligand>
</feature>
<evidence type="ECO:0000256" key="5">
    <source>
        <dbReference type="PIRSR" id="PIRSR600760-2"/>
    </source>
</evidence>
<dbReference type="GO" id="GO:0042132">
    <property type="term" value="F:fructose 1,6-bisphosphate 1-phosphatase activity"/>
    <property type="evidence" value="ECO:0007669"/>
    <property type="project" value="UniProtKB-EC"/>
</dbReference>
<feature type="region of interest" description="Disordered" evidence="6">
    <location>
        <begin position="1"/>
        <end position="21"/>
    </location>
</feature>
<evidence type="ECO:0000256" key="1">
    <source>
        <dbReference type="ARBA" id="ARBA00001273"/>
    </source>
</evidence>
<dbReference type="PANTHER" id="PTHR20854">
    <property type="entry name" value="INOSITOL MONOPHOSPHATASE"/>
    <property type="match status" value="1"/>
</dbReference>
<evidence type="ECO:0000313" key="7">
    <source>
        <dbReference type="EMBL" id="MFC4987405.1"/>
    </source>
</evidence>
<dbReference type="EC" id="3.1.3.11" evidence="2"/>
<proteinExistence type="inferred from homology"/>
<evidence type="ECO:0000256" key="2">
    <source>
        <dbReference type="ARBA" id="ARBA00013093"/>
    </source>
</evidence>
<name>A0ABD5QCS8_9EURY</name>
<dbReference type="AlphaFoldDB" id="A0ABD5QCS8"/>
<feature type="binding site" evidence="5">
    <location>
        <position position="86"/>
    </location>
    <ligand>
        <name>Mg(2+)</name>
        <dbReference type="ChEBI" id="CHEBI:18420"/>
        <label>1</label>
        <note>catalytic</note>
    </ligand>
</feature>
<dbReference type="Gene3D" id="3.30.540.10">
    <property type="entry name" value="Fructose-1,6-Bisphosphatase, subunit A, domain 1"/>
    <property type="match status" value="1"/>
</dbReference>
<protein>
    <recommendedName>
        <fullName evidence="2">fructose-bisphosphatase</fullName>
        <ecNumber evidence="2">3.1.3.11</ecNumber>
    </recommendedName>
</protein>
<reference evidence="7 8" key="1">
    <citation type="journal article" date="2019" name="Int. J. Syst. Evol. Microbiol.">
        <title>The Global Catalogue of Microorganisms (GCM) 10K type strain sequencing project: providing services to taxonomists for standard genome sequencing and annotation.</title>
        <authorList>
            <consortium name="The Broad Institute Genomics Platform"/>
            <consortium name="The Broad Institute Genome Sequencing Center for Infectious Disease"/>
            <person name="Wu L."/>
            <person name="Ma J."/>
        </authorList>
    </citation>
    <scope>NUCLEOTIDE SEQUENCE [LARGE SCALE GENOMIC DNA]</scope>
    <source>
        <strain evidence="7 8">CGMCC 1.15824</strain>
    </source>
</reference>
<accession>A0ABD5QCS8</accession>
<evidence type="ECO:0000256" key="3">
    <source>
        <dbReference type="ARBA" id="ARBA00023277"/>
    </source>
</evidence>
<comment type="cofactor">
    <cofactor evidence="5">
        <name>Mg(2+)</name>
        <dbReference type="ChEBI" id="CHEBI:18420"/>
    </cofactor>
</comment>
<dbReference type="RefSeq" id="WP_224829725.1">
    <property type="nucleotide sequence ID" value="NZ_JAIVEF010000025.1"/>
</dbReference>
<feature type="binding site" evidence="5">
    <location>
        <position position="104"/>
    </location>
    <ligand>
        <name>Mg(2+)</name>
        <dbReference type="ChEBI" id="CHEBI:18420"/>
        <label>1</label>
        <note>catalytic</note>
    </ligand>
</feature>
<dbReference type="Pfam" id="PF00459">
    <property type="entry name" value="Inositol_P"/>
    <property type="match status" value="1"/>
</dbReference>
<feature type="binding site" evidence="5">
    <location>
        <position position="102"/>
    </location>
    <ligand>
        <name>Mg(2+)</name>
        <dbReference type="ChEBI" id="CHEBI:18420"/>
        <label>1</label>
        <note>catalytic</note>
    </ligand>
</feature>
<keyword evidence="5" id="KW-0479">Metal-binding</keyword>
<comment type="caution">
    <text evidence="7">The sequence shown here is derived from an EMBL/GenBank/DDBJ whole genome shotgun (WGS) entry which is preliminary data.</text>
</comment>
<keyword evidence="5" id="KW-0460">Magnesium</keyword>
<sequence length="277" mass="30008">MDQPGASMISEGKGAPPIGDDELESLESIAVEACLTGGGRLSRLFGTDTGETYLSHDVKSGADRASEAAVLDIVREAFPEHEIYAEESGVHGGRSEIEWIVDPLDGTNNFVAGLPTFTTAITVLARGRPVIGVVYVPPLDDLYVAVAGNGIQYEGVPVEASGRPRTPETATVVSVIGHDVKRIPERLERADSLARAVESRCKRRVESWCPTLHWALLSRGTLDGIYCYRPDREEQHLGELFAAEGELLTAERPDVFVAATTPELRNSLLEIVSEDRQ</sequence>
<evidence type="ECO:0000256" key="6">
    <source>
        <dbReference type="SAM" id="MobiDB-lite"/>
    </source>
</evidence>
<dbReference type="SUPFAM" id="SSF56655">
    <property type="entry name" value="Carbohydrate phosphatase"/>
    <property type="match status" value="1"/>
</dbReference>
<dbReference type="InterPro" id="IPR000760">
    <property type="entry name" value="Inositol_monophosphatase-like"/>
</dbReference>
<evidence type="ECO:0000313" key="8">
    <source>
        <dbReference type="Proteomes" id="UP001595925"/>
    </source>
</evidence>
<keyword evidence="3" id="KW-0119">Carbohydrate metabolism</keyword>
<dbReference type="Proteomes" id="UP001595925">
    <property type="component" value="Unassembled WGS sequence"/>
</dbReference>
<dbReference type="PRINTS" id="PR00377">
    <property type="entry name" value="IMPHPHTASES"/>
</dbReference>
<dbReference type="EMBL" id="JBHSJG010000024">
    <property type="protein sequence ID" value="MFC4987405.1"/>
    <property type="molecule type" value="Genomic_DNA"/>
</dbReference>
<organism evidence="7 8">
    <name type="scientific">Saliphagus infecundisoli</name>
    <dbReference type="NCBI Taxonomy" id="1849069"/>
    <lineage>
        <taxon>Archaea</taxon>
        <taxon>Methanobacteriati</taxon>
        <taxon>Methanobacteriota</taxon>
        <taxon>Stenosarchaea group</taxon>
        <taxon>Halobacteria</taxon>
        <taxon>Halobacteriales</taxon>
        <taxon>Natrialbaceae</taxon>
        <taxon>Saliphagus</taxon>
    </lineage>
</organism>
<comment type="similarity">
    <text evidence="4">Belongs to the inositol monophosphatase superfamily. FBPase class 4 family.</text>
</comment>